<sequence length="141" mass="16057">MNQRKPLPDELNPKLDELEARMDKAIDDGDGEALAQAAEETWKILPQPVLEWETQGLVGWCTDSLEEIGEWDALRVWIPRYTEQYGADDPSTRILVGILDYNTGKKEEAQRILAGVLDEFGPTVFEGRKEYLDVARRGRPQ</sequence>
<name>A0A255GFU3_9ACTN</name>
<evidence type="ECO:0008006" key="3">
    <source>
        <dbReference type="Google" id="ProtNLM"/>
    </source>
</evidence>
<protein>
    <recommendedName>
        <fullName evidence="3">Tetratricopeptide repeat protein</fullName>
    </recommendedName>
</protein>
<gene>
    <name evidence="1" type="ORF">CGZ94_10460</name>
</gene>
<keyword evidence="2" id="KW-1185">Reference proteome</keyword>
<comment type="caution">
    <text evidence="1">The sequence shown here is derived from an EMBL/GenBank/DDBJ whole genome shotgun (WGS) entry which is preliminary data.</text>
</comment>
<reference evidence="1 2" key="1">
    <citation type="submission" date="2017-07" db="EMBL/GenBank/DDBJ databases">
        <title>Draft whole genome sequences of clinical Proprionibacteriaceae strains.</title>
        <authorList>
            <person name="Bernier A.-M."/>
            <person name="Bernard K."/>
            <person name="Domingo M.-C."/>
        </authorList>
    </citation>
    <scope>NUCLEOTIDE SEQUENCE [LARGE SCALE GENOMIC DNA]</scope>
    <source>
        <strain evidence="1 2">NML 030167</strain>
    </source>
</reference>
<dbReference type="OrthoDB" id="9957034at2"/>
<evidence type="ECO:0000313" key="1">
    <source>
        <dbReference type="EMBL" id="OYO13396.1"/>
    </source>
</evidence>
<organism evidence="1 2">
    <name type="scientific">Enemella evansiae</name>
    <dbReference type="NCBI Taxonomy" id="2016499"/>
    <lineage>
        <taxon>Bacteria</taxon>
        <taxon>Bacillati</taxon>
        <taxon>Actinomycetota</taxon>
        <taxon>Actinomycetes</taxon>
        <taxon>Propionibacteriales</taxon>
        <taxon>Propionibacteriaceae</taxon>
        <taxon>Enemella</taxon>
    </lineage>
</organism>
<dbReference type="Proteomes" id="UP000215896">
    <property type="component" value="Unassembled WGS sequence"/>
</dbReference>
<dbReference type="EMBL" id="NMVO01000013">
    <property type="protein sequence ID" value="OYO13396.1"/>
    <property type="molecule type" value="Genomic_DNA"/>
</dbReference>
<dbReference type="RefSeq" id="WP_094405586.1">
    <property type="nucleotide sequence ID" value="NZ_NMVO01000013.1"/>
</dbReference>
<proteinExistence type="predicted"/>
<accession>A0A255GFU3</accession>
<evidence type="ECO:0000313" key="2">
    <source>
        <dbReference type="Proteomes" id="UP000215896"/>
    </source>
</evidence>
<dbReference type="AlphaFoldDB" id="A0A255GFU3"/>